<name>A0A8K0E817_9ROSA</name>
<feature type="region of interest" description="Disordered" evidence="2">
    <location>
        <begin position="207"/>
        <end position="240"/>
    </location>
</feature>
<feature type="compositionally biased region" description="Polar residues" evidence="2">
    <location>
        <begin position="207"/>
        <end position="218"/>
    </location>
</feature>
<dbReference type="OrthoDB" id="2335338at2759"/>
<dbReference type="SMART" id="SM00028">
    <property type="entry name" value="TPR"/>
    <property type="match status" value="7"/>
</dbReference>
<evidence type="ECO:0000313" key="4">
    <source>
        <dbReference type="Proteomes" id="UP000796880"/>
    </source>
</evidence>
<dbReference type="PANTHER" id="PTHR46050">
    <property type="entry name" value="TPR REPEAT-CONTAINING THIOREDOXIN"/>
    <property type="match status" value="1"/>
</dbReference>
<dbReference type="PANTHER" id="PTHR46050:SF7">
    <property type="entry name" value="TETRATRICOPEPTIDE REPEAT (TPR)-LIKE SUPERFAMILY PROTEIN"/>
    <property type="match status" value="1"/>
</dbReference>
<feature type="repeat" description="TPR" evidence="1">
    <location>
        <begin position="250"/>
        <end position="283"/>
    </location>
</feature>
<feature type="compositionally biased region" description="Low complexity" evidence="2">
    <location>
        <begin position="64"/>
        <end position="73"/>
    </location>
</feature>
<dbReference type="SUPFAM" id="SSF48452">
    <property type="entry name" value="TPR-like"/>
    <property type="match status" value="2"/>
</dbReference>
<dbReference type="InterPro" id="IPR011990">
    <property type="entry name" value="TPR-like_helical_dom_sf"/>
</dbReference>
<protein>
    <submittedName>
        <fullName evidence="3">Uncharacterized protein</fullName>
    </submittedName>
</protein>
<evidence type="ECO:0000313" key="3">
    <source>
        <dbReference type="EMBL" id="KAF3441045.1"/>
    </source>
</evidence>
<proteinExistence type="predicted"/>
<feature type="repeat" description="TPR" evidence="1">
    <location>
        <begin position="438"/>
        <end position="471"/>
    </location>
</feature>
<dbReference type="Pfam" id="PF13414">
    <property type="entry name" value="TPR_11"/>
    <property type="match status" value="1"/>
</dbReference>
<sequence>MGDTSPDRKTGCGLLTAVFGGRRGFWPRRSTSTGSLPTLNLETPTEYVRTPSTPNSKRRRNGSDESNLSESSSKPLNRPPQSNQRSVPVQNQNRQYSRRQPPEESKMVPSSSSSSAGQNKASPYQGYVNQGRRVPKEAIGISGELESMISDHQKAKGSSTLVRASSSNVMLFGNLGNLRQQGGGNMNSNNVLDYLPKTAREDEINQSTMPYGTRNNAVKSPPRDREENYMKTSSKQPNSLCRALSTRMDPETLKIMGNEDYKNGRFAEALALYEAAISIDPNKASYRSNKSAALTALGRILEAVFECREAIRIEPQYQRAHQRLATLYLRLGETEKATYHYKHAGPEADPDDLAKVRSVQTHLNKCTEARRLRDWNTLVKETKCTISAGADSAPQIYALQAEALLKLHRHQDADETLSKGPNFDVDDCTKFLGPIGNANVLVIRAQVDMAVGRFDDALAAVQRAARLDSNNREASMVMRKARAISTARSKGNELFKAARLSEACIAYGEGLEHDPHNSVLLCNRAACRCRLGQLEKAIDDCTVALNVRPCYSKARLRRADCNSKLKRWEASVQDYEVLLQETPEDEEVSRALSEAQAQLRRKRGL</sequence>
<dbReference type="InterPro" id="IPR044534">
    <property type="entry name" value="TTL1-4"/>
</dbReference>
<dbReference type="Gene3D" id="1.25.40.10">
    <property type="entry name" value="Tetratricopeptide repeat domain"/>
    <property type="match status" value="1"/>
</dbReference>
<evidence type="ECO:0000256" key="1">
    <source>
        <dbReference type="PROSITE-ProRule" id="PRU00339"/>
    </source>
</evidence>
<accession>A0A8K0E817</accession>
<feature type="compositionally biased region" description="Polar residues" evidence="2">
    <location>
        <begin position="230"/>
        <end position="239"/>
    </location>
</feature>
<dbReference type="InterPro" id="IPR019734">
    <property type="entry name" value="TPR_rpt"/>
</dbReference>
<reference evidence="3" key="1">
    <citation type="submission" date="2020-03" db="EMBL/GenBank/DDBJ databases">
        <title>A high-quality chromosome-level genome assembly of a woody plant with both climbing and erect habits, Rhamnella rubrinervis.</title>
        <authorList>
            <person name="Lu Z."/>
            <person name="Yang Y."/>
            <person name="Zhu X."/>
            <person name="Sun Y."/>
        </authorList>
    </citation>
    <scope>NUCLEOTIDE SEQUENCE</scope>
    <source>
        <strain evidence="3">BYM</strain>
        <tissue evidence="3">Leaf</tissue>
    </source>
</reference>
<dbReference type="GO" id="GO:0005737">
    <property type="term" value="C:cytoplasm"/>
    <property type="evidence" value="ECO:0007669"/>
    <property type="project" value="TreeGrafter"/>
</dbReference>
<dbReference type="Proteomes" id="UP000796880">
    <property type="component" value="Unassembled WGS sequence"/>
</dbReference>
<feature type="compositionally biased region" description="Polar residues" evidence="2">
    <location>
        <begin position="29"/>
        <end position="43"/>
    </location>
</feature>
<dbReference type="AlphaFoldDB" id="A0A8K0E817"/>
<keyword evidence="4" id="KW-1185">Reference proteome</keyword>
<comment type="caution">
    <text evidence="3">The sequence shown here is derived from an EMBL/GenBank/DDBJ whole genome shotgun (WGS) entry which is preliminary data.</text>
</comment>
<organism evidence="3 4">
    <name type="scientific">Rhamnella rubrinervis</name>
    <dbReference type="NCBI Taxonomy" id="2594499"/>
    <lineage>
        <taxon>Eukaryota</taxon>
        <taxon>Viridiplantae</taxon>
        <taxon>Streptophyta</taxon>
        <taxon>Embryophyta</taxon>
        <taxon>Tracheophyta</taxon>
        <taxon>Spermatophyta</taxon>
        <taxon>Magnoliopsida</taxon>
        <taxon>eudicotyledons</taxon>
        <taxon>Gunneridae</taxon>
        <taxon>Pentapetalae</taxon>
        <taxon>rosids</taxon>
        <taxon>fabids</taxon>
        <taxon>Rosales</taxon>
        <taxon>Rhamnaceae</taxon>
        <taxon>rhamnoid group</taxon>
        <taxon>Rhamneae</taxon>
        <taxon>Rhamnella</taxon>
    </lineage>
</organism>
<gene>
    <name evidence="3" type="ORF">FNV43_RR19331</name>
</gene>
<feature type="region of interest" description="Disordered" evidence="2">
    <location>
        <begin position="18"/>
        <end position="131"/>
    </location>
</feature>
<keyword evidence="1" id="KW-0802">TPR repeat</keyword>
<dbReference type="EMBL" id="VOIH02000008">
    <property type="protein sequence ID" value="KAF3441045.1"/>
    <property type="molecule type" value="Genomic_DNA"/>
</dbReference>
<feature type="compositionally biased region" description="Polar residues" evidence="2">
    <location>
        <begin position="79"/>
        <end position="95"/>
    </location>
</feature>
<dbReference type="PROSITE" id="PS50005">
    <property type="entry name" value="TPR"/>
    <property type="match status" value="2"/>
</dbReference>
<evidence type="ECO:0000256" key="2">
    <source>
        <dbReference type="SAM" id="MobiDB-lite"/>
    </source>
</evidence>